<feature type="chain" id="PRO_5013424082" description="Laccase" evidence="13">
    <location>
        <begin position="25"/>
        <end position="579"/>
    </location>
</feature>
<dbReference type="InterPro" id="IPR011706">
    <property type="entry name" value="Cu-oxidase_C"/>
</dbReference>
<keyword evidence="5 13" id="KW-0052">Apoplast</keyword>
<dbReference type="InterPro" id="IPR001117">
    <property type="entry name" value="Cu-oxidase_2nd"/>
</dbReference>
<dbReference type="Pfam" id="PF00394">
    <property type="entry name" value="Cu-oxidase"/>
    <property type="match status" value="1"/>
</dbReference>
<dbReference type="GO" id="GO:0048046">
    <property type="term" value="C:apoplast"/>
    <property type="evidence" value="ECO:0007669"/>
    <property type="project" value="UniProtKB-SubCell"/>
</dbReference>
<keyword evidence="12 13" id="KW-0439">Lignin degradation</keyword>
<dbReference type="InterPro" id="IPR045087">
    <property type="entry name" value="Cu-oxidase_fam"/>
</dbReference>
<dbReference type="Pfam" id="PF07732">
    <property type="entry name" value="Cu-oxidase_3"/>
    <property type="match status" value="1"/>
</dbReference>
<dbReference type="CDD" id="cd13849">
    <property type="entry name" value="CuRO_1_LCC_plant"/>
    <property type="match status" value="1"/>
</dbReference>
<keyword evidence="8 13" id="KW-0677">Repeat</keyword>
<evidence type="ECO:0000256" key="4">
    <source>
        <dbReference type="ARBA" id="ARBA00012297"/>
    </source>
</evidence>
<accession>A0A2G9I1L2</accession>
<dbReference type="CDD" id="cd13875">
    <property type="entry name" value="CuRO_2_LCC_plant"/>
    <property type="match status" value="1"/>
</dbReference>
<dbReference type="InterPro" id="IPR011707">
    <property type="entry name" value="Cu-oxidase-like_N"/>
</dbReference>
<gene>
    <name evidence="17" type="ORF">CDL12_03617</name>
</gene>
<evidence type="ECO:0000313" key="18">
    <source>
        <dbReference type="Proteomes" id="UP000231279"/>
    </source>
</evidence>
<proteinExistence type="inferred from homology"/>
<dbReference type="InterPro" id="IPR034288">
    <property type="entry name" value="CuRO_1_LCC"/>
</dbReference>
<dbReference type="GO" id="GO:0046274">
    <property type="term" value="P:lignin catabolic process"/>
    <property type="evidence" value="ECO:0007669"/>
    <property type="project" value="UniProtKB-KW"/>
</dbReference>
<evidence type="ECO:0000259" key="16">
    <source>
        <dbReference type="Pfam" id="PF07732"/>
    </source>
</evidence>
<evidence type="ECO:0000256" key="11">
    <source>
        <dbReference type="ARBA" id="ARBA00023180"/>
    </source>
</evidence>
<name>A0A2G9I1L2_9LAMI</name>
<dbReference type="EMBL" id="NKXS01000536">
    <property type="protein sequence ID" value="PIN23657.1"/>
    <property type="molecule type" value="Genomic_DNA"/>
</dbReference>
<dbReference type="PROSITE" id="PS00080">
    <property type="entry name" value="MULTICOPPER_OXIDASE2"/>
    <property type="match status" value="1"/>
</dbReference>
<dbReference type="SUPFAM" id="SSF49503">
    <property type="entry name" value="Cupredoxins"/>
    <property type="match status" value="3"/>
</dbReference>
<protein>
    <recommendedName>
        <fullName evidence="4 13">Laccase</fullName>
        <ecNumber evidence="4 13">1.10.3.2</ecNumber>
    </recommendedName>
    <alternativeName>
        <fullName evidence="13">Benzenediol:oxygen oxidoreductase</fullName>
    </alternativeName>
    <alternativeName>
        <fullName evidence="13">Diphenol oxidase</fullName>
    </alternativeName>
    <alternativeName>
        <fullName evidence="13">Urishiol oxidase</fullName>
    </alternativeName>
</protein>
<dbReference type="PANTHER" id="PTHR11709:SF292">
    <property type="entry name" value="LACCASE-1"/>
    <property type="match status" value="1"/>
</dbReference>
<feature type="domain" description="Plastocyanin-like" evidence="14">
    <location>
        <begin position="163"/>
        <end position="313"/>
    </location>
</feature>
<dbReference type="InterPro" id="IPR017761">
    <property type="entry name" value="Laccase"/>
</dbReference>
<evidence type="ECO:0000256" key="8">
    <source>
        <dbReference type="ARBA" id="ARBA00022737"/>
    </source>
</evidence>
<evidence type="ECO:0000256" key="12">
    <source>
        <dbReference type="ARBA" id="ARBA00023185"/>
    </source>
</evidence>
<organism evidence="17 18">
    <name type="scientific">Handroanthus impetiginosus</name>
    <dbReference type="NCBI Taxonomy" id="429701"/>
    <lineage>
        <taxon>Eukaryota</taxon>
        <taxon>Viridiplantae</taxon>
        <taxon>Streptophyta</taxon>
        <taxon>Embryophyta</taxon>
        <taxon>Tracheophyta</taxon>
        <taxon>Spermatophyta</taxon>
        <taxon>Magnoliopsida</taxon>
        <taxon>eudicotyledons</taxon>
        <taxon>Gunneridae</taxon>
        <taxon>Pentapetalae</taxon>
        <taxon>asterids</taxon>
        <taxon>lamiids</taxon>
        <taxon>Lamiales</taxon>
        <taxon>Bignoniaceae</taxon>
        <taxon>Crescentiina</taxon>
        <taxon>Tabebuia alliance</taxon>
        <taxon>Handroanthus</taxon>
    </lineage>
</organism>
<evidence type="ECO:0000256" key="10">
    <source>
        <dbReference type="ARBA" id="ARBA00023008"/>
    </source>
</evidence>
<dbReference type="FunFam" id="2.60.40.420:FF:000049">
    <property type="entry name" value="Laccase"/>
    <property type="match status" value="1"/>
</dbReference>
<dbReference type="InterPro" id="IPR033138">
    <property type="entry name" value="Cu_oxidase_CS"/>
</dbReference>
<keyword evidence="7 13" id="KW-0479">Metal-binding</keyword>
<evidence type="ECO:0000313" key="17">
    <source>
        <dbReference type="EMBL" id="PIN23657.1"/>
    </source>
</evidence>
<keyword evidence="10 13" id="KW-0186">Copper</keyword>
<dbReference type="Gene3D" id="2.60.40.420">
    <property type="entry name" value="Cupredoxins - blue copper proteins"/>
    <property type="match status" value="3"/>
</dbReference>
<evidence type="ECO:0000259" key="15">
    <source>
        <dbReference type="Pfam" id="PF07731"/>
    </source>
</evidence>
<keyword evidence="11" id="KW-0325">Glycoprotein</keyword>
<dbReference type="InterPro" id="IPR034285">
    <property type="entry name" value="CuRO_2_LCC"/>
</dbReference>
<dbReference type="PANTHER" id="PTHR11709">
    <property type="entry name" value="MULTI-COPPER OXIDASE"/>
    <property type="match status" value="1"/>
</dbReference>
<comment type="similarity">
    <text evidence="3 13">Belongs to the multicopper oxidase family.</text>
</comment>
<reference evidence="18" key="1">
    <citation type="journal article" date="2018" name="Gigascience">
        <title>Genome assembly of the Pink Ipe (Handroanthus impetiginosus, Bignoniaceae), a highly valued, ecologically keystone Neotropical timber forest tree.</title>
        <authorList>
            <person name="Silva-Junior O.B."/>
            <person name="Grattapaglia D."/>
            <person name="Novaes E."/>
            <person name="Collevatti R.G."/>
        </authorList>
    </citation>
    <scope>NUCLEOTIDE SEQUENCE [LARGE SCALE GENOMIC DNA]</scope>
    <source>
        <strain evidence="18">cv. UFG-1</strain>
    </source>
</reference>
<comment type="caution">
    <text evidence="17">The sequence shown here is derived from an EMBL/GenBank/DDBJ whole genome shotgun (WGS) entry which is preliminary data.</text>
</comment>
<dbReference type="CDD" id="cd13897">
    <property type="entry name" value="CuRO_3_LCC_plant"/>
    <property type="match status" value="1"/>
</dbReference>
<evidence type="ECO:0000259" key="14">
    <source>
        <dbReference type="Pfam" id="PF00394"/>
    </source>
</evidence>
<comment type="catalytic activity">
    <reaction evidence="1 13">
        <text>4 hydroquinone + O2 = 4 benzosemiquinone + 2 H2O</text>
        <dbReference type="Rhea" id="RHEA:11276"/>
        <dbReference type="ChEBI" id="CHEBI:15377"/>
        <dbReference type="ChEBI" id="CHEBI:15379"/>
        <dbReference type="ChEBI" id="CHEBI:17594"/>
        <dbReference type="ChEBI" id="CHEBI:17977"/>
        <dbReference type="EC" id="1.10.3.2"/>
    </reaction>
</comment>
<dbReference type="InterPro" id="IPR002355">
    <property type="entry name" value="Cu_oxidase_Cu_BS"/>
</dbReference>
<keyword evidence="13" id="KW-0732">Signal</keyword>
<keyword evidence="6 13" id="KW-0964">Secreted</keyword>
<feature type="domain" description="Plastocyanin-like" evidence="15">
    <location>
        <begin position="428"/>
        <end position="562"/>
    </location>
</feature>
<evidence type="ECO:0000256" key="1">
    <source>
        <dbReference type="ARBA" id="ARBA00000349"/>
    </source>
</evidence>
<dbReference type="Pfam" id="PF07731">
    <property type="entry name" value="Cu-oxidase_2"/>
    <property type="match status" value="1"/>
</dbReference>
<dbReference type="NCBIfam" id="TIGR03389">
    <property type="entry name" value="laccase"/>
    <property type="match status" value="1"/>
</dbReference>
<dbReference type="InterPro" id="IPR034289">
    <property type="entry name" value="CuRO_3_LCC"/>
</dbReference>
<dbReference type="InterPro" id="IPR008972">
    <property type="entry name" value="Cupredoxin"/>
</dbReference>
<dbReference type="OrthoDB" id="2121828at2759"/>
<dbReference type="AlphaFoldDB" id="A0A2G9I1L2"/>
<dbReference type="GO" id="GO:0005507">
    <property type="term" value="F:copper ion binding"/>
    <property type="evidence" value="ECO:0007669"/>
    <property type="project" value="InterPro"/>
</dbReference>
<comment type="cofactor">
    <cofactor evidence="13">
        <name>Cu cation</name>
        <dbReference type="ChEBI" id="CHEBI:23378"/>
    </cofactor>
    <text evidence="13">Binds 4 Cu cations per monomer.</text>
</comment>
<evidence type="ECO:0000256" key="3">
    <source>
        <dbReference type="ARBA" id="ARBA00010609"/>
    </source>
</evidence>
<evidence type="ECO:0000256" key="13">
    <source>
        <dbReference type="RuleBase" id="RU361119"/>
    </source>
</evidence>
<feature type="domain" description="Plastocyanin-like" evidence="16">
    <location>
        <begin position="34"/>
        <end position="148"/>
    </location>
</feature>
<sequence length="579" mass="64999">MECSYCQLLLIAALILAFPVPSSSSTTKRFHFSVEWKNVTRLCQTRRVLTVNGKYPGPTIAVNEGDNVQITVTNNVPRNTTIHWHGVRQLRTGWADGPAYVTQCPIGGGKTYTYNFTVLDQRGTLWWHAHFSWQRASIHGAFIIYPRKPFPFSNSVQSYNFPPIIFGEWWNRDVERVENEMMLYGGGPNSSDAYTINGLPGPLYPCSTKDTFIQTIESGKTYLLRIINAALNEELFFAIANHTLTVVEIDAVYTKPFTTSAIMIAPGQTTNVLLTADQVPDSTAMFVMAARPYLTSVFPFNNSTTIGFLKYKNTTTTNFETNKPLLPSYTLPSNLPAMKDTRFATQFSDNLTSLGSKDYPCRVPKTIDKRVITTIGLSLQDCPVNQTCQGYQGKRFYASMNNRSFIRPSISILQSHYHNLTTTFSSNFPENPPHVFNYTGVDPVTENMNTEFGTKVFEVPFGTKLEIVLQDTNFLNPENHPIHVHGHNFFIVGKGLGNFNASKDPQKYNLVDPPERNTVAVPMGGWAAIRIYTDNPGVWFIHCHLEEHTSWGLATGFIVKNGKEPFQCLLPPPSDLPHC</sequence>
<evidence type="ECO:0000256" key="6">
    <source>
        <dbReference type="ARBA" id="ARBA00022525"/>
    </source>
</evidence>
<evidence type="ECO:0000256" key="2">
    <source>
        <dbReference type="ARBA" id="ARBA00004271"/>
    </source>
</evidence>
<dbReference type="STRING" id="429701.A0A2G9I1L2"/>
<keyword evidence="18" id="KW-1185">Reference proteome</keyword>
<keyword evidence="9 13" id="KW-0560">Oxidoreductase</keyword>
<feature type="signal peptide" evidence="13">
    <location>
        <begin position="1"/>
        <end position="24"/>
    </location>
</feature>
<comment type="function">
    <text evidence="13">Lignin degradation and detoxification of lignin-derived products.</text>
</comment>
<dbReference type="EC" id="1.10.3.2" evidence="4 13"/>
<dbReference type="Proteomes" id="UP000231279">
    <property type="component" value="Unassembled WGS sequence"/>
</dbReference>
<evidence type="ECO:0000256" key="7">
    <source>
        <dbReference type="ARBA" id="ARBA00022723"/>
    </source>
</evidence>
<dbReference type="PROSITE" id="PS00079">
    <property type="entry name" value="MULTICOPPER_OXIDASE1"/>
    <property type="match status" value="1"/>
</dbReference>
<comment type="subcellular location">
    <subcellularLocation>
        <location evidence="2 13">Secreted</location>
        <location evidence="2 13">Extracellular space</location>
        <location evidence="2 13">Apoplast</location>
    </subcellularLocation>
</comment>
<dbReference type="GO" id="GO:0052716">
    <property type="term" value="F:hydroquinone:oxygen oxidoreductase activity"/>
    <property type="evidence" value="ECO:0007669"/>
    <property type="project" value="UniProtKB-EC"/>
</dbReference>
<evidence type="ECO:0000256" key="9">
    <source>
        <dbReference type="ARBA" id="ARBA00023002"/>
    </source>
</evidence>
<evidence type="ECO:0000256" key="5">
    <source>
        <dbReference type="ARBA" id="ARBA00022523"/>
    </source>
</evidence>